<evidence type="ECO:0000313" key="1">
    <source>
        <dbReference type="EMBL" id="MDR6805555.1"/>
    </source>
</evidence>
<gene>
    <name evidence="1" type="ORF">J2W84_002601</name>
</gene>
<dbReference type="RefSeq" id="WP_309983505.1">
    <property type="nucleotide sequence ID" value="NZ_JAVDTI010000002.1"/>
</dbReference>
<sequence length="90" mass="10012">MNPTNTRSPRRSRKQELVKNLPKSGLCRIAQTPDIQKLVALTPGVRILVEVEALAVSDKECVAGSLCIVDGPNHQSFPDIHLQIHDVRYK</sequence>
<keyword evidence="2" id="KW-1185">Reference proteome</keyword>
<comment type="caution">
    <text evidence="1">The sequence shown here is derived from an EMBL/GenBank/DDBJ whole genome shotgun (WGS) entry which is preliminary data.</text>
</comment>
<accession>A0ABU1QZ33</accession>
<proteinExistence type="predicted"/>
<name>A0ABU1QZ33_9BACT</name>
<protein>
    <recommendedName>
        <fullName evidence="3">PilZ domain-containing protein</fullName>
    </recommendedName>
</protein>
<reference evidence="1 2" key="1">
    <citation type="submission" date="2023-07" db="EMBL/GenBank/DDBJ databases">
        <title>Sorghum-associated microbial communities from plants grown in Nebraska, USA.</title>
        <authorList>
            <person name="Schachtman D."/>
        </authorList>
    </citation>
    <scope>NUCLEOTIDE SEQUENCE [LARGE SCALE GENOMIC DNA]</scope>
    <source>
        <strain evidence="1 2">BE57</strain>
    </source>
</reference>
<evidence type="ECO:0000313" key="2">
    <source>
        <dbReference type="Proteomes" id="UP001264980"/>
    </source>
</evidence>
<dbReference type="EMBL" id="JAVDTI010000002">
    <property type="protein sequence ID" value="MDR6805555.1"/>
    <property type="molecule type" value="Genomic_DNA"/>
</dbReference>
<organism evidence="1 2">
    <name type="scientific">Dyadobacter fermentans</name>
    <dbReference type="NCBI Taxonomy" id="94254"/>
    <lineage>
        <taxon>Bacteria</taxon>
        <taxon>Pseudomonadati</taxon>
        <taxon>Bacteroidota</taxon>
        <taxon>Cytophagia</taxon>
        <taxon>Cytophagales</taxon>
        <taxon>Spirosomataceae</taxon>
        <taxon>Dyadobacter</taxon>
    </lineage>
</organism>
<dbReference type="Proteomes" id="UP001264980">
    <property type="component" value="Unassembled WGS sequence"/>
</dbReference>
<evidence type="ECO:0008006" key="3">
    <source>
        <dbReference type="Google" id="ProtNLM"/>
    </source>
</evidence>